<gene>
    <name evidence="1" type="ORF">ACFQ1M_15685</name>
</gene>
<sequence>MNHSKYIKITLVFTIGLGLLSCEPEFVNEVRDGVQYTSGDADFTTFVALGNSLTAGFADGALYIDGQQNSLPNIMADQFSLVDGGVFDQPLMADNLGGLKVGGTQVSDNRLVLRLNPDGTPQGPVILEGDPTTEATNILTGPFNNMGVPGAKSFHLVADGYGTLNPYFGRFASSATASVLDDALAQDPTFFMLWIGNNDALGYATSGGDLALDELTPETTFKAAYDAVAGALAQATEGKGVVANLPDVTSIPYFTTVPFAPLSPLDPNFGPQIPTLNATFAELNGAFAFLGVPERSIQFSETGASAVVIKDESLPDISTALTQTLQVGGLDATTAAVFGMLYGQTRQATADDLMVLPSSRVIGQANTDTIQQLISLGLPQATAEQLSINGVTFPLEDKWVLLPSEQEEVASAHAFYNQVIADAANGLDLAFVDARALLSQVANGGIAIDEGVVTSTFASGGAFSLDGVHPTARGYALTANAFIDAINQKYDATIPKVNPGTFTTIFVE</sequence>
<dbReference type="Gene3D" id="3.40.50.1110">
    <property type="entry name" value="SGNH hydrolase"/>
    <property type="match status" value="2"/>
</dbReference>
<dbReference type="RefSeq" id="WP_386409891.1">
    <property type="nucleotide sequence ID" value="NZ_JBHTJH010000017.1"/>
</dbReference>
<protein>
    <submittedName>
        <fullName evidence="1">G-D-S-L family lipolytic protein</fullName>
    </submittedName>
</protein>
<dbReference type="Proteomes" id="UP001596978">
    <property type="component" value="Unassembled WGS sequence"/>
</dbReference>
<evidence type="ECO:0000313" key="2">
    <source>
        <dbReference type="Proteomes" id="UP001596978"/>
    </source>
</evidence>
<dbReference type="PROSITE" id="PS51257">
    <property type="entry name" value="PROKAR_LIPOPROTEIN"/>
    <property type="match status" value="1"/>
</dbReference>
<comment type="caution">
    <text evidence="1">The sequence shown here is derived from an EMBL/GenBank/DDBJ whole genome shotgun (WGS) entry which is preliminary data.</text>
</comment>
<name>A0ABW3D485_9FLAO</name>
<keyword evidence="2" id="KW-1185">Reference proteome</keyword>
<dbReference type="EMBL" id="JBHTJH010000017">
    <property type="protein sequence ID" value="MFD0863658.1"/>
    <property type="molecule type" value="Genomic_DNA"/>
</dbReference>
<reference evidence="2" key="1">
    <citation type="journal article" date="2019" name="Int. J. Syst. Evol. Microbiol.">
        <title>The Global Catalogue of Microorganisms (GCM) 10K type strain sequencing project: providing services to taxonomists for standard genome sequencing and annotation.</title>
        <authorList>
            <consortium name="The Broad Institute Genomics Platform"/>
            <consortium name="The Broad Institute Genome Sequencing Center for Infectious Disease"/>
            <person name="Wu L."/>
            <person name="Ma J."/>
        </authorList>
    </citation>
    <scope>NUCLEOTIDE SEQUENCE [LARGE SCALE GENOMIC DNA]</scope>
    <source>
        <strain evidence="2">CCUG 62952</strain>
    </source>
</reference>
<dbReference type="SUPFAM" id="SSF52266">
    <property type="entry name" value="SGNH hydrolase"/>
    <property type="match status" value="2"/>
</dbReference>
<accession>A0ABW3D485</accession>
<dbReference type="InterPro" id="IPR036514">
    <property type="entry name" value="SGNH_hydro_sf"/>
</dbReference>
<proteinExistence type="predicted"/>
<organism evidence="1 2">
    <name type="scientific">Sungkyunkwania multivorans</name>
    <dbReference type="NCBI Taxonomy" id="1173618"/>
    <lineage>
        <taxon>Bacteria</taxon>
        <taxon>Pseudomonadati</taxon>
        <taxon>Bacteroidota</taxon>
        <taxon>Flavobacteriia</taxon>
        <taxon>Flavobacteriales</taxon>
        <taxon>Flavobacteriaceae</taxon>
        <taxon>Sungkyunkwania</taxon>
    </lineage>
</organism>
<evidence type="ECO:0000313" key="1">
    <source>
        <dbReference type="EMBL" id="MFD0863658.1"/>
    </source>
</evidence>